<dbReference type="AlphaFoldDB" id="A0A0G0NBD7"/>
<gene>
    <name evidence="2" type="ORF">UT41_C0001G0337</name>
</gene>
<organism evidence="2 3">
    <name type="scientific">Candidatus Wolfebacteria bacterium GW2011_GWC2_39_22</name>
    <dbReference type="NCBI Taxonomy" id="1619013"/>
    <lineage>
        <taxon>Bacteria</taxon>
        <taxon>Candidatus Wolfeibacteriota</taxon>
    </lineage>
</organism>
<dbReference type="EMBL" id="LBWR01000001">
    <property type="protein sequence ID" value="KKR12793.1"/>
    <property type="molecule type" value="Genomic_DNA"/>
</dbReference>
<dbReference type="Proteomes" id="UP000034665">
    <property type="component" value="Unassembled WGS sequence"/>
</dbReference>
<keyword evidence="1" id="KW-0472">Membrane</keyword>
<evidence type="ECO:0000256" key="1">
    <source>
        <dbReference type="SAM" id="Phobius"/>
    </source>
</evidence>
<keyword evidence="1" id="KW-1133">Transmembrane helix</keyword>
<feature type="transmembrane region" description="Helical" evidence="1">
    <location>
        <begin position="33"/>
        <end position="52"/>
    </location>
</feature>
<keyword evidence="1" id="KW-0812">Transmembrane</keyword>
<reference evidence="2 3" key="1">
    <citation type="journal article" date="2015" name="Nature">
        <title>rRNA introns, odd ribosomes, and small enigmatic genomes across a large radiation of phyla.</title>
        <authorList>
            <person name="Brown C.T."/>
            <person name="Hug L.A."/>
            <person name="Thomas B.C."/>
            <person name="Sharon I."/>
            <person name="Castelle C.J."/>
            <person name="Singh A."/>
            <person name="Wilkins M.J."/>
            <person name="Williams K.H."/>
            <person name="Banfield J.F."/>
        </authorList>
    </citation>
    <scope>NUCLEOTIDE SEQUENCE [LARGE SCALE GENOMIC DNA]</scope>
</reference>
<feature type="transmembrane region" description="Helical" evidence="1">
    <location>
        <begin position="90"/>
        <end position="110"/>
    </location>
</feature>
<evidence type="ECO:0000313" key="2">
    <source>
        <dbReference type="EMBL" id="KKR12793.1"/>
    </source>
</evidence>
<comment type="caution">
    <text evidence="2">The sequence shown here is derived from an EMBL/GenBank/DDBJ whole genome shotgun (WGS) entry which is preliminary data.</text>
</comment>
<name>A0A0G0NBD7_9BACT</name>
<sequence>MNNKKLLLSVINIFVLCTIVFFVSMSFVYNEKLIGQVLIVLGLLCLVSLKLFKMEIRPVGPDIVFGIIDNGILAAMALLGGQVAGVEGAIIGGVVGNAITDGIAGLFEGYWAELFVSEQRTVLGSAVGKMAGCLFGAGVVLVVASFL</sequence>
<proteinExistence type="predicted"/>
<feature type="transmembrane region" description="Helical" evidence="1">
    <location>
        <begin position="122"/>
        <end position="146"/>
    </location>
</feature>
<evidence type="ECO:0000313" key="3">
    <source>
        <dbReference type="Proteomes" id="UP000034665"/>
    </source>
</evidence>
<dbReference type="STRING" id="1619013.UT41_C0001G0337"/>
<accession>A0A0G0NBD7</accession>
<feature type="transmembrane region" description="Helical" evidence="1">
    <location>
        <begin position="7"/>
        <end position="27"/>
    </location>
</feature>
<feature type="transmembrane region" description="Helical" evidence="1">
    <location>
        <begin position="64"/>
        <end position="84"/>
    </location>
</feature>
<protein>
    <submittedName>
        <fullName evidence="2">Uncharacterized protein</fullName>
    </submittedName>
</protein>